<dbReference type="InterPro" id="IPR036156">
    <property type="entry name" value="Beta-gal/glucu_dom_sf"/>
</dbReference>
<dbReference type="InterPro" id="IPR017853">
    <property type="entry name" value="GH"/>
</dbReference>
<feature type="domain" description="Glycoside hydrolase family 2 immunoglobulin-like beta-sandwich" evidence="4">
    <location>
        <begin position="203"/>
        <end position="296"/>
    </location>
</feature>
<reference evidence="7 8" key="1">
    <citation type="submission" date="2020-08" db="EMBL/GenBank/DDBJ databases">
        <title>Sphingobacterium sp. DN00404 isolated from aquaculture water.</title>
        <authorList>
            <person name="Zhang M."/>
        </authorList>
    </citation>
    <scope>NUCLEOTIDE SEQUENCE [LARGE SCALE GENOMIC DNA]</scope>
    <source>
        <strain evidence="7 8">KCTC 42746</strain>
    </source>
</reference>
<proteinExistence type="inferred from homology"/>
<dbReference type="RefSeq" id="WP_190311829.1">
    <property type="nucleotide sequence ID" value="NZ_JACNYL010000001.1"/>
</dbReference>
<dbReference type="SUPFAM" id="SSF49303">
    <property type="entry name" value="beta-Galactosidase/glucuronidase domain"/>
    <property type="match status" value="1"/>
</dbReference>
<evidence type="ECO:0000259" key="4">
    <source>
        <dbReference type="Pfam" id="PF00703"/>
    </source>
</evidence>
<evidence type="ECO:0000313" key="8">
    <source>
        <dbReference type="Proteomes" id="UP000651112"/>
    </source>
</evidence>
<sequence length="615" mass="71237">MKFVNYILVFASFISLAYAGVPKPEYPRPQFERNDWINLNGTWTYQLDPVRSGFERGNINTTGFDSLITVPFAPESMLSGVQHKDFIPRIWYHRSISVPVSWSDKSVILHFGAVYYESEVYIDGKFVGRHHGGSSSFSYDITRFVKTGKMHNLVVVASSDLRSGLQTAGKQSLQWASHNCNYTRTTGIWQTVWMEGVDEYALKSLHVMTDIDQQQVTIQPTYYHQSTHRLTVHVRDNGKTVATRTVAANNSSVIVIPIKDPKLWSPESPFLYDLELLVTSLDGQEIDKISSYFGMRKIHVEGNRIYLNNQAYYQRLVLDQGFYPDGIWTSPSDEALKRDIMLGKEAGFNGARLHQKVFEERYYYWADKLGYLTWGESASWGMDANNIEAARNFISEWIECVERDRNHPSLVIWTPFNEQWWPDKTNYPRLAGDIYQLTKLLDPTRPVNGVSGGAHILTDIWTVHHYEQDPEKLRDIFYSDGKYFQTPNEAHPGHRNIGFNEIKNSNNYIFPVYDGQKPYFVDEFGGIKWVSDEKLQQLDSKTQTWGYGDAPRTLDEFYQRLEGQVDQLLSLSEQIWGYCYTQLTDVEQEQNGIYNYDRSTKFDMEKIKKIFSKEP</sequence>
<dbReference type="Proteomes" id="UP000651112">
    <property type="component" value="Unassembled WGS sequence"/>
</dbReference>
<dbReference type="InterPro" id="IPR051913">
    <property type="entry name" value="GH2_Domain-Containing"/>
</dbReference>
<evidence type="ECO:0000313" key="7">
    <source>
        <dbReference type="EMBL" id="MBD1420021.1"/>
    </source>
</evidence>
<dbReference type="Pfam" id="PF02837">
    <property type="entry name" value="Glyco_hydro_2_N"/>
    <property type="match status" value="1"/>
</dbReference>
<comment type="caution">
    <text evidence="7">The sequence shown here is derived from an EMBL/GenBank/DDBJ whole genome shotgun (WGS) entry which is preliminary data.</text>
</comment>
<comment type="similarity">
    <text evidence="1">Belongs to the glycosyl hydrolase 2 family.</text>
</comment>
<dbReference type="Pfam" id="PF00703">
    <property type="entry name" value="Glyco_hydro_2"/>
    <property type="match status" value="1"/>
</dbReference>
<dbReference type="EMBL" id="JACNYL010000001">
    <property type="protein sequence ID" value="MBD1420021.1"/>
    <property type="molecule type" value="Genomic_DNA"/>
</dbReference>
<organism evidence="7 8">
    <name type="scientific">Sphingobacterium chuzhouense</name>
    <dbReference type="NCBI Taxonomy" id="1742264"/>
    <lineage>
        <taxon>Bacteria</taxon>
        <taxon>Pseudomonadati</taxon>
        <taxon>Bacteroidota</taxon>
        <taxon>Sphingobacteriia</taxon>
        <taxon>Sphingobacteriales</taxon>
        <taxon>Sphingobacteriaceae</taxon>
        <taxon>Sphingobacterium</taxon>
    </lineage>
</organism>
<dbReference type="InterPro" id="IPR006103">
    <property type="entry name" value="Glyco_hydro_2_cat"/>
</dbReference>
<evidence type="ECO:0000256" key="2">
    <source>
        <dbReference type="ARBA" id="ARBA00022801"/>
    </source>
</evidence>
<dbReference type="Gene3D" id="2.60.120.260">
    <property type="entry name" value="Galactose-binding domain-like"/>
    <property type="match status" value="1"/>
</dbReference>
<gene>
    <name evidence="7" type="ORF">H8B21_00425</name>
</gene>
<dbReference type="Gene3D" id="3.20.20.80">
    <property type="entry name" value="Glycosidases"/>
    <property type="match status" value="1"/>
</dbReference>
<dbReference type="PANTHER" id="PTHR42732:SF3">
    <property type="entry name" value="HYDROLASE"/>
    <property type="match status" value="1"/>
</dbReference>
<dbReference type="InterPro" id="IPR006102">
    <property type="entry name" value="Ig-like_GH2"/>
</dbReference>
<accession>A0ABR7XLI4</accession>
<evidence type="ECO:0000259" key="5">
    <source>
        <dbReference type="Pfam" id="PF02836"/>
    </source>
</evidence>
<dbReference type="SUPFAM" id="SSF49785">
    <property type="entry name" value="Galactose-binding domain-like"/>
    <property type="match status" value="1"/>
</dbReference>
<keyword evidence="2" id="KW-0378">Hydrolase</keyword>
<feature type="domain" description="Glycosyl hydrolases family 2 sugar binding" evidence="6">
    <location>
        <begin position="84"/>
        <end position="156"/>
    </location>
</feature>
<evidence type="ECO:0000256" key="3">
    <source>
        <dbReference type="ARBA" id="ARBA00023295"/>
    </source>
</evidence>
<dbReference type="SUPFAM" id="SSF51445">
    <property type="entry name" value="(Trans)glycosidases"/>
    <property type="match status" value="1"/>
</dbReference>
<dbReference type="InterPro" id="IPR006104">
    <property type="entry name" value="Glyco_hydro_2_N"/>
</dbReference>
<dbReference type="InterPro" id="IPR008979">
    <property type="entry name" value="Galactose-bd-like_sf"/>
</dbReference>
<evidence type="ECO:0000259" key="6">
    <source>
        <dbReference type="Pfam" id="PF02837"/>
    </source>
</evidence>
<dbReference type="PANTHER" id="PTHR42732">
    <property type="entry name" value="BETA-GALACTOSIDASE"/>
    <property type="match status" value="1"/>
</dbReference>
<name>A0ABR7XLI4_9SPHI</name>
<evidence type="ECO:0000256" key="1">
    <source>
        <dbReference type="ARBA" id="ARBA00007401"/>
    </source>
</evidence>
<keyword evidence="3" id="KW-0326">Glycosidase</keyword>
<dbReference type="Pfam" id="PF02836">
    <property type="entry name" value="Glyco_hydro_2_C"/>
    <property type="match status" value="1"/>
</dbReference>
<feature type="domain" description="Glycoside hydrolase family 2 catalytic" evidence="5">
    <location>
        <begin position="335"/>
        <end position="475"/>
    </location>
</feature>
<dbReference type="InterPro" id="IPR013783">
    <property type="entry name" value="Ig-like_fold"/>
</dbReference>
<protein>
    <submittedName>
        <fullName evidence="7">Beta-glucuronidase</fullName>
    </submittedName>
</protein>
<dbReference type="Gene3D" id="2.60.40.10">
    <property type="entry name" value="Immunoglobulins"/>
    <property type="match status" value="1"/>
</dbReference>
<keyword evidence="8" id="KW-1185">Reference proteome</keyword>